<accession>A0ABX1JD99</accession>
<dbReference type="Proteomes" id="UP000715441">
    <property type="component" value="Unassembled WGS sequence"/>
</dbReference>
<keyword evidence="2 4" id="KW-0560">Oxidoreductase</keyword>
<evidence type="ECO:0000256" key="3">
    <source>
        <dbReference type="PROSITE-ProRule" id="PRU10007"/>
    </source>
</evidence>
<dbReference type="InterPro" id="IPR029510">
    <property type="entry name" value="Ald_DH_CS_GLU"/>
</dbReference>
<dbReference type="Gene3D" id="3.40.605.10">
    <property type="entry name" value="Aldehyde Dehydrogenase, Chain A, domain 1"/>
    <property type="match status" value="1"/>
</dbReference>
<comment type="caution">
    <text evidence="6">The sequence shown here is derived from an EMBL/GenBank/DDBJ whole genome shotgun (WGS) entry which is preliminary data.</text>
</comment>
<sequence length="487" mass="51357">MTNSSTARFAATERVFVGGTWERAHGEPYDVLSPATGEPVARVLLPSAEDADESLARARAAFDDGRWSRLPASRRADLVEAFGAAFARRRREIDRAWVQESGPTAAHAAALNDAVELMWRDQVAHARALVTREVRDLPDGRVRVLREPVGVAVVVTTWNGPALYFAMKVVPALLAGCTVVVKTAVESQLTSRLIAECAGEAGLPAGVLSILAAPTGVSERLVADPRVDKVSLTGSVAAGRQVMAACAPHLTGLTLELGGKSPAIVVGDIAVDKVLPSFVPGFIAYQGQICAALTRLIVPKRRRGEFVEAVVGALSEMRVGDPGDPASDLGPLSSLRQYERVREYIAIGIAEGATPVLGGQTEDPRPGHYVSPTVFVDVEPHMRIAQEEIFGPVLCVLTYGDDEGEDLADAIALANGTRYGLAASVYADDEDVAADVAARLDSGTVSINTAGVSLFAPFGGTRQSGFGRENGAEGIAEFLRVKSVKLS</sequence>
<dbReference type="InterPro" id="IPR016162">
    <property type="entry name" value="Ald_DH_N"/>
</dbReference>
<feature type="active site" evidence="3">
    <location>
        <position position="256"/>
    </location>
</feature>
<evidence type="ECO:0000313" key="6">
    <source>
        <dbReference type="EMBL" id="NKQ57221.1"/>
    </source>
</evidence>
<dbReference type="InterPro" id="IPR015590">
    <property type="entry name" value="Aldehyde_DH_dom"/>
</dbReference>
<keyword evidence="7" id="KW-1185">Reference proteome</keyword>
<name>A0ABX1JD99_9PSEU</name>
<dbReference type="InterPro" id="IPR016161">
    <property type="entry name" value="Ald_DH/histidinol_DH"/>
</dbReference>
<organism evidence="6 7">
    <name type="scientific">Amycolatopsis acididurans</name>
    <dbReference type="NCBI Taxonomy" id="2724524"/>
    <lineage>
        <taxon>Bacteria</taxon>
        <taxon>Bacillati</taxon>
        <taxon>Actinomycetota</taxon>
        <taxon>Actinomycetes</taxon>
        <taxon>Pseudonocardiales</taxon>
        <taxon>Pseudonocardiaceae</taxon>
        <taxon>Amycolatopsis</taxon>
    </lineage>
</organism>
<evidence type="ECO:0000256" key="4">
    <source>
        <dbReference type="RuleBase" id="RU003345"/>
    </source>
</evidence>
<protein>
    <submittedName>
        <fullName evidence="6">Aldehyde dehydrogenase family protein</fullName>
    </submittedName>
</protein>
<dbReference type="EMBL" id="JAAXLS010000033">
    <property type="protein sequence ID" value="NKQ57221.1"/>
    <property type="molecule type" value="Genomic_DNA"/>
</dbReference>
<dbReference type="InterPro" id="IPR016163">
    <property type="entry name" value="Ald_DH_C"/>
</dbReference>
<dbReference type="PANTHER" id="PTHR42804:SF1">
    <property type="entry name" value="ALDEHYDE DEHYDROGENASE-RELATED"/>
    <property type="match status" value="1"/>
</dbReference>
<dbReference type="RefSeq" id="WP_168520250.1">
    <property type="nucleotide sequence ID" value="NZ_JAAXLS010000033.1"/>
</dbReference>
<evidence type="ECO:0000256" key="1">
    <source>
        <dbReference type="ARBA" id="ARBA00009986"/>
    </source>
</evidence>
<dbReference type="PANTHER" id="PTHR42804">
    <property type="entry name" value="ALDEHYDE DEHYDROGENASE"/>
    <property type="match status" value="1"/>
</dbReference>
<proteinExistence type="inferred from homology"/>
<gene>
    <name evidence="6" type="ORF">HFP15_30555</name>
</gene>
<evidence type="ECO:0000259" key="5">
    <source>
        <dbReference type="Pfam" id="PF00171"/>
    </source>
</evidence>
<dbReference type="PROSITE" id="PS00687">
    <property type="entry name" value="ALDEHYDE_DEHYDR_GLU"/>
    <property type="match status" value="1"/>
</dbReference>
<evidence type="ECO:0000256" key="2">
    <source>
        <dbReference type="ARBA" id="ARBA00023002"/>
    </source>
</evidence>
<dbReference type="SUPFAM" id="SSF53720">
    <property type="entry name" value="ALDH-like"/>
    <property type="match status" value="1"/>
</dbReference>
<reference evidence="6 7" key="1">
    <citation type="submission" date="2020-04" db="EMBL/GenBank/DDBJ databases">
        <title>Novel species.</title>
        <authorList>
            <person name="Teo W.F.A."/>
            <person name="Lipun K."/>
            <person name="Srisuk N."/>
            <person name="Duangmal K."/>
        </authorList>
    </citation>
    <scope>NUCLEOTIDE SEQUENCE [LARGE SCALE GENOMIC DNA]</scope>
    <source>
        <strain evidence="6 7">K13G38</strain>
    </source>
</reference>
<comment type="similarity">
    <text evidence="1 4">Belongs to the aldehyde dehydrogenase family.</text>
</comment>
<dbReference type="Gene3D" id="3.40.309.10">
    <property type="entry name" value="Aldehyde Dehydrogenase, Chain A, domain 2"/>
    <property type="match status" value="1"/>
</dbReference>
<feature type="domain" description="Aldehyde dehydrogenase" evidence="5">
    <location>
        <begin position="21"/>
        <end position="484"/>
    </location>
</feature>
<dbReference type="Pfam" id="PF00171">
    <property type="entry name" value="Aldedh"/>
    <property type="match status" value="1"/>
</dbReference>
<evidence type="ECO:0000313" key="7">
    <source>
        <dbReference type="Proteomes" id="UP000715441"/>
    </source>
</evidence>